<name>A0A0A9B7H6_ARUDO</name>
<protein>
    <submittedName>
        <fullName evidence="1">Uncharacterized protein</fullName>
    </submittedName>
</protein>
<dbReference type="AlphaFoldDB" id="A0A0A9B7H6"/>
<sequence>MCNALTINLLFPSNSLLPNTETVQIDLLSKKKPFNFLH</sequence>
<reference evidence="1" key="1">
    <citation type="submission" date="2014-09" db="EMBL/GenBank/DDBJ databases">
        <authorList>
            <person name="Magalhaes I.L.F."/>
            <person name="Oliveira U."/>
            <person name="Santos F.R."/>
            <person name="Vidigal T.H.D.A."/>
            <person name="Brescovit A.D."/>
            <person name="Santos A.J."/>
        </authorList>
    </citation>
    <scope>NUCLEOTIDE SEQUENCE</scope>
    <source>
        <tissue evidence="1">Shoot tissue taken approximately 20 cm above the soil surface</tissue>
    </source>
</reference>
<evidence type="ECO:0000313" key="1">
    <source>
        <dbReference type="EMBL" id="JAD55252.1"/>
    </source>
</evidence>
<proteinExistence type="predicted"/>
<dbReference type="EMBL" id="GBRH01242643">
    <property type="protein sequence ID" value="JAD55252.1"/>
    <property type="molecule type" value="Transcribed_RNA"/>
</dbReference>
<organism evidence="1">
    <name type="scientific">Arundo donax</name>
    <name type="common">Giant reed</name>
    <name type="synonym">Donax arundinaceus</name>
    <dbReference type="NCBI Taxonomy" id="35708"/>
    <lineage>
        <taxon>Eukaryota</taxon>
        <taxon>Viridiplantae</taxon>
        <taxon>Streptophyta</taxon>
        <taxon>Embryophyta</taxon>
        <taxon>Tracheophyta</taxon>
        <taxon>Spermatophyta</taxon>
        <taxon>Magnoliopsida</taxon>
        <taxon>Liliopsida</taxon>
        <taxon>Poales</taxon>
        <taxon>Poaceae</taxon>
        <taxon>PACMAD clade</taxon>
        <taxon>Arundinoideae</taxon>
        <taxon>Arundineae</taxon>
        <taxon>Arundo</taxon>
    </lineage>
</organism>
<reference evidence="1" key="2">
    <citation type="journal article" date="2015" name="Data Brief">
        <title>Shoot transcriptome of the giant reed, Arundo donax.</title>
        <authorList>
            <person name="Barrero R.A."/>
            <person name="Guerrero F.D."/>
            <person name="Moolhuijzen P."/>
            <person name="Goolsby J.A."/>
            <person name="Tidwell J."/>
            <person name="Bellgard S.E."/>
            <person name="Bellgard M.I."/>
        </authorList>
    </citation>
    <scope>NUCLEOTIDE SEQUENCE</scope>
    <source>
        <tissue evidence="1">Shoot tissue taken approximately 20 cm above the soil surface</tissue>
    </source>
</reference>
<accession>A0A0A9B7H6</accession>